<dbReference type="RefSeq" id="WP_183762233.1">
    <property type="nucleotide sequence ID" value="NZ_BMHZ01000001.1"/>
</dbReference>
<reference evidence="1" key="1">
    <citation type="journal article" date="2014" name="Int. J. Syst. Evol. Microbiol.">
        <title>Complete genome of a new Firmicutes species belonging to the dominant human colonic microbiota ('Ruminococcus bicirculans') reveals two chromosomes and a selective capacity to utilize plant glucans.</title>
        <authorList>
            <consortium name="NISC Comparative Sequencing Program"/>
            <person name="Wegmann U."/>
            <person name="Louis P."/>
            <person name="Goesmann A."/>
            <person name="Henrissat B."/>
            <person name="Duncan S.H."/>
            <person name="Flint H.J."/>
        </authorList>
    </citation>
    <scope>NUCLEOTIDE SEQUENCE</scope>
    <source>
        <strain evidence="1">CGMCC 1.15287</strain>
    </source>
</reference>
<gene>
    <name evidence="1" type="ORF">GCM10007422_09120</name>
    <name evidence="2" type="ORF">GGQ60_001723</name>
</gene>
<dbReference type="AlphaFoldDB" id="A0A7W6K9T1"/>
<accession>A0A7W6K9T1</accession>
<protein>
    <submittedName>
        <fullName evidence="2">Uncharacterized protein</fullName>
    </submittedName>
</protein>
<dbReference type="EMBL" id="BMHZ01000001">
    <property type="protein sequence ID" value="GGG97337.1"/>
    <property type="molecule type" value="Genomic_DNA"/>
</dbReference>
<reference evidence="1" key="4">
    <citation type="submission" date="2024-05" db="EMBL/GenBank/DDBJ databases">
        <authorList>
            <person name="Sun Q."/>
            <person name="Zhou Y."/>
        </authorList>
    </citation>
    <scope>NUCLEOTIDE SEQUENCE</scope>
    <source>
        <strain evidence="1">CGMCC 1.15287</strain>
    </source>
</reference>
<evidence type="ECO:0000313" key="1">
    <source>
        <dbReference type="EMBL" id="GGG97337.1"/>
    </source>
</evidence>
<sequence length="73" mass="8406">MHIHQSKFTHGDIVYLKTDPEQLQRIVTRLFFNPGIVLYELSCGTDVSTHYEIEMTTEIDVNLQLGIQAKKLS</sequence>
<reference evidence="2 3" key="3">
    <citation type="submission" date="2020-08" db="EMBL/GenBank/DDBJ databases">
        <title>Genomic Encyclopedia of Type Strains, Phase IV (KMG-IV): sequencing the most valuable type-strain genomes for metagenomic binning, comparative biology and taxonomic classification.</title>
        <authorList>
            <person name="Goeker M."/>
        </authorList>
    </citation>
    <scope>NUCLEOTIDE SEQUENCE [LARGE SCALE GENOMIC DNA]</scope>
    <source>
        <strain evidence="2 3">DSM 100774</strain>
    </source>
</reference>
<evidence type="ECO:0000313" key="2">
    <source>
        <dbReference type="EMBL" id="MBB4107742.1"/>
    </source>
</evidence>
<keyword evidence="4" id="KW-1185">Reference proteome</keyword>
<organism evidence="2 3">
    <name type="scientific">Pedobacter zeae</name>
    <dbReference type="NCBI Taxonomy" id="1737356"/>
    <lineage>
        <taxon>Bacteria</taxon>
        <taxon>Pseudomonadati</taxon>
        <taxon>Bacteroidota</taxon>
        <taxon>Sphingobacteriia</taxon>
        <taxon>Sphingobacteriales</taxon>
        <taxon>Sphingobacteriaceae</taxon>
        <taxon>Pedobacter</taxon>
    </lineage>
</organism>
<reference evidence="4" key="2">
    <citation type="journal article" date="2019" name="Int. J. Syst. Evol. Microbiol.">
        <title>The Global Catalogue of Microorganisms (GCM) 10K type strain sequencing project: providing services to taxonomists for standard genome sequencing and annotation.</title>
        <authorList>
            <consortium name="The Broad Institute Genomics Platform"/>
            <consortium name="The Broad Institute Genome Sequencing Center for Infectious Disease"/>
            <person name="Wu L."/>
            <person name="Ma J."/>
        </authorList>
    </citation>
    <scope>NUCLEOTIDE SEQUENCE [LARGE SCALE GENOMIC DNA]</scope>
    <source>
        <strain evidence="4">CGMCC 1.15287</strain>
    </source>
</reference>
<evidence type="ECO:0000313" key="4">
    <source>
        <dbReference type="Proteomes" id="UP000642938"/>
    </source>
</evidence>
<comment type="caution">
    <text evidence="2">The sequence shown here is derived from an EMBL/GenBank/DDBJ whole genome shotgun (WGS) entry which is preliminary data.</text>
</comment>
<proteinExistence type="predicted"/>
<dbReference type="Proteomes" id="UP000532273">
    <property type="component" value="Unassembled WGS sequence"/>
</dbReference>
<dbReference type="Proteomes" id="UP000642938">
    <property type="component" value="Unassembled WGS sequence"/>
</dbReference>
<name>A0A7W6K9T1_9SPHI</name>
<evidence type="ECO:0000313" key="3">
    <source>
        <dbReference type="Proteomes" id="UP000532273"/>
    </source>
</evidence>
<dbReference type="EMBL" id="JACIEF010000002">
    <property type="protein sequence ID" value="MBB4107742.1"/>
    <property type="molecule type" value="Genomic_DNA"/>
</dbReference>